<dbReference type="OrthoDB" id="5450856at2"/>
<keyword evidence="7" id="KW-1185">Reference proteome</keyword>
<keyword evidence="1" id="KW-0805">Transcription regulation</keyword>
<dbReference type="InterPro" id="IPR036390">
    <property type="entry name" value="WH_DNA-bd_sf"/>
</dbReference>
<sequence>MTLVLPRRAGQLVERLRGYIREHQLEAGMRLPAERQLAVELGVSRNSLREALQMLISEGLLLSRRGGGTFIRYQLEPWSEQRIVQPIRHLMADDPDYRYDILEARYAIEASTAWHAAMRATPADKERLQYCFDATLQFRESDAPNLAAQADLRFHLAVAEASHNVVLLQTMRGFFDLLQSSVMQSRQRMYTHPPIFAQLTEQHQMMLGAILQGDAEAARKAATHHLGFVHTTIKQLDEDEARQARVTRLPDTDTDYPRENEA</sequence>
<dbReference type="InterPro" id="IPR011711">
    <property type="entry name" value="GntR_C"/>
</dbReference>
<dbReference type="Gene3D" id="1.20.120.530">
    <property type="entry name" value="GntR ligand-binding domain-like"/>
    <property type="match status" value="1"/>
</dbReference>
<evidence type="ECO:0000256" key="4">
    <source>
        <dbReference type="SAM" id="MobiDB-lite"/>
    </source>
</evidence>
<evidence type="ECO:0000256" key="2">
    <source>
        <dbReference type="ARBA" id="ARBA00023125"/>
    </source>
</evidence>
<feature type="domain" description="HTH gntR-type" evidence="5">
    <location>
        <begin position="6"/>
        <end position="74"/>
    </location>
</feature>
<comment type="caution">
    <text evidence="6">The sequence shown here is derived from an EMBL/GenBank/DDBJ whole genome shotgun (WGS) entry which is preliminary data.</text>
</comment>
<dbReference type="Gene3D" id="1.10.10.10">
    <property type="entry name" value="Winged helix-like DNA-binding domain superfamily/Winged helix DNA-binding domain"/>
    <property type="match status" value="1"/>
</dbReference>
<dbReference type="PRINTS" id="PR00035">
    <property type="entry name" value="HTHGNTR"/>
</dbReference>
<dbReference type="SMART" id="SM00345">
    <property type="entry name" value="HTH_GNTR"/>
    <property type="match status" value="1"/>
</dbReference>
<dbReference type="InterPro" id="IPR008920">
    <property type="entry name" value="TF_FadR/GntR_C"/>
</dbReference>
<feature type="region of interest" description="Disordered" evidence="4">
    <location>
        <begin position="239"/>
        <end position="262"/>
    </location>
</feature>
<proteinExistence type="predicted"/>
<dbReference type="InterPro" id="IPR000524">
    <property type="entry name" value="Tscrpt_reg_HTH_GntR"/>
</dbReference>
<evidence type="ECO:0000313" key="6">
    <source>
        <dbReference type="EMBL" id="PWW06666.1"/>
    </source>
</evidence>
<dbReference type="PANTHER" id="PTHR43537">
    <property type="entry name" value="TRANSCRIPTIONAL REGULATOR, GNTR FAMILY"/>
    <property type="match status" value="1"/>
</dbReference>
<accession>A0A317Q0W2</accession>
<gene>
    <name evidence="6" type="ORF">DES37_11068</name>
</gene>
<dbReference type="SUPFAM" id="SSF48008">
    <property type="entry name" value="GntR ligand-binding domain-like"/>
    <property type="match status" value="1"/>
</dbReference>
<dbReference type="GO" id="GO:0003677">
    <property type="term" value="F:DNA binding"/>
    <property type="evidence" value="ECO:0007669"/>
    <property type="project" value="UniProtKB-KW"/>
</dbReference>
<dbReference type="PROSITE" id="PS50949">
    <property type="entry name" value="HTH_GNTR"/>
    <property type="match status" value="1"/>
</dbReference>
<dbReference type="GO" id="GO:0003700">
    <property type="term" value="F:DNA-binding transcription factor activity"/>
    <property type="evidence" value="ECO:0007669"/>
    <property type="project" value="InterPro"/>
</dbReference>
<dbReference type="Pfam" id="PF07729">
    <property type="entry name" value="FCD"/>
    <property type="match status" value="1"/>
</dbReference>
<dbReference type="EMBL" id="QGTS01000010">
    <property type="protein sequence ID" value="PWW06666.1"/>
    <property type="molecule type" value="Genomic_DNA"/>
</dbReference>
<name>A0A317Q0W2_9ENTR</name>
<dbReference type="PANTHER" id="PTHR43537:SF18">
    <property type="entry name" value="L-LACTATE DEHYDROGENASE OPERON REGULATORY PROTEIN-RELATED"/>
    <property type="match status" value="1"/>
</dbReference>
<evidence type="ECO:0000259" key="5">
    <source>
        <dbReference type="PROSITE" id="PS50949"/>
    </source>
</evidence>
<dbReference type="CDD" id="cd07377">
    <property type="entry name" value="WHTH_GntR"/>
    <property type="match status" value="1"/>
</dbReference>
<evidence type="ECO:0000313" key="7">
    <source>
        <dbReference type="Proteomes" id="UP000246744"/>
    </source>
</evidence>
<protein>
    <submittedName>
        <fullName evidence="6">GntR family L-lactate dehydrogenase operon transcriptional regulator</fullName>
    </submittedName>
</protein>
<dbReference type="RefSeq" id="WP_110026903.1">
    <property type="nucleotide sequence ID" value="NZ_QGTS01000010.1"/>
</dbReference>
<dbReference type="InterPro" id="IPR036388">
    <property type="entry name" value="WH-like_DNA-bd_sf"/>
</dbReference>
<dbReference type="SMART" id="SM00895">
    <property type="entry name" value="FCD"/>
    <property type="match status" value="1"/>
</dbReference>
<keyword evidence="3" id="KW-0804">Transcription</keyword>
<dbReference type="Proteomes" id="UP000246744">
    <property type="component" value="Unassembled WGS sequence"/>
</dbReference>
<keyword evidence="2" id="KW-0238">DNA-binding</keyword>
<dbReference type="Pfam" id="PF00392">
    <property type="entry name" value="GntR"/>
    <property type="match status" value="1"/>
</dbReference>
<feature type="compositionally biased region" description="Basic and acidic residues" evidence="4">
    <location>
        <begin position="248"/>
        <end position="262"/>
    </location>
</feature>
<reference evidence="6 7" key="1">
    <citation type="submission" date="2018-05" db="EMBL/GenBank/DDBJ databases">
        <title>Genomic Encyclopedia of Type Strains, Phase IV (KMG-IV): sequencing the most valuable type-strain genomes for metagenomic binning, comparative biology and taxonomic classification.</title>
        <authorList>
            <person name="Goeker M."/>
        </authorList>
    </citation>
    <scope>NUCLEOTIDE SEQUENCE [LARGE SCALE GENOMIC DNA]</scope>
    <source>
        <strain evidence="6 7">DSM 19579</strain>
    </source>
</reference>
<dbReference type="NCBIfam" id="NF007741">
    <property type="entry name" value="PRK10421.1"/>
    <property type="match status" value="1"/>
</dbReference>
<organism evidence="6 7">
    <name type="scientific">Mangrovibacter plantisponsor</name>
    <dbReference type="NCBI Taxonomy" id="451513"/>
    <lineage>
        <taxon>Bacteria</taxon>
        <taxon>Pseudomonadati</taxon>
        <taxon>Pseudomonadota</taxon>
        <taxon>Gammaproteobacteria</taxon>
        <taxon>Enterobacterales</taxon>
        <taxon>Enterobacteriaceae</taxon>
        <taxon>Mangrovibacter</taxon>
    </lineage>
</organism>
<evidence type="ECO:0000256" key="1">
    <source>
        <dbReference type="ARBA" id="ARBA00023015"/>
    </source>
</evidence>
<dbReference type="SUPFAM" id="SSF46785">
    <property type="entry name" value="Winged helix' DNA-binding domain"/>
    <property type="match status" value="1"/>
</dbReference>
<evidence type="ECO:0000256" key="3">
    <source>
        <dbReference type="ARBA" id="ARBA00023163"/>
    </source>
</evidence>
<dbReference type="AlphaFoldDB" id="A0A317Q0W2"/>